<evidence type="ECO:0000256" key="1">
    <source>
        <dbReference type="ARBA" id="ARBA00008324"/>
    </source>
</evidence>
<dbReference type="InterPro" id="IPR003736">
    <property type="entry name" value="PAAI_dom"/>
</dbReference>
<reference evidence="5" key="1">
    <citation type="journal article" date="2019" name="Int. J. Syst. Evol. Microbiol.">
        <title>The Global Catalogue of Microorganisms (GCM) 10K type strain sequencing project: providing services to taxonomists for standard genome sequencing and annotation.</title>
        <authorList>
            <consortium name="The Broad Institute Genomics Platform"/>
            <consortium name="The Broad Institute Genome Sequencing Center for Infectious Disease"/>
            <person name="Wu L."/>
            <person name="Ma J."/>
        </authorList>
    </citation>
    <scope>NUCLEOTIDE SEQUENCE [LARGE SCALE GENOMIC DNA]</scope>
    <source>
        <strain evidence="5">JCM 17688</strain>
    </source>
</reference>
<evidence type="ECO:0000259" key="3">
    <source>
        <dbReference type="Pfam" id="PF03061"/>
    </source>
</evidence>
<keyword evidence="5" id="KW-1185">Reference proteome</keyword>
<dbReference type="RefSeq" id="WP_345002022.1">
    <property type="nucleotide sequence ID" value="NZ_BAABFR010000227.1"/>
</dbReference>
<feature type="domain" description="Thioesterase" evidence="3">
    <location>
        <begin position="55"/>
        <end position="133"/>
    </location>
</feature>
<comment type="similarity">
    <text evidence="1">Belongs to the thioesterase PaaI family.</text>
</comment>
<gene>
    <name evidence="4" type="ORF">GCM10023147_52460</name>
</gene>
<protein>
    <submittedName>
        <fullName evidence="4">PaaI family thioesterase</fullName>
    </submittedName>
</protein>
<dbReference type="InterPro" id="IPR029069">
    <property type="entry name" value="HotDog_dom_sf"/>
</dbReference>
<name>A0ABP8KKU1_9ACTN</name>
<proteinExistence type="inferred from homology"/>
<organism evidence="4 5">
    <name type="scientific">Tsukamurella soli</name>
    <dbReference type="NCBI Taxonomy" id="644556"/>
    <lineage>
        <taxon>Bacteria</taxon>
        <taxon>Bacillati</taxon>
        <taxon>Actinomycetota</taxon>
        <taxon>Actinomycetes</taxon>
        <taxon>Mycobacteriales</taxon>
        <taxon>Tsukamurellaceae</taxon>
        <taxon>Tsukamurella</taxon>
    </lineage>
</organism>
<dbReference type="Proteomes" id="UP001500635">
    <property type="component" value="Unassembled WGS sequence"/>
</dbReference>
<dbReference type="SUPFAM" id="SSF54637">
    <property type="entry name" value="Thioesterase/thiol ester dehydrase-isomerase"/>
    <property type="match status" value="1"/>
</dbReference>
<comment type="caution">
    <text evidence="4">The sequence shown here is derived from an EMBL/GenBank/DDBJ whole genome shotgun (WGS) entry which is preliminary data.</text>
</comment>
<accession>A0ABP8KKU1</accession>
<sequence>MTDDTTRGLAPLREQILSSSPQGFDRTLGLHYLEASADAITAEFVVTPALLQPWGITHGGVYCSVIESVASLSGQLWLIESGRTGHVVGVNNNTDFLRAVGDGRMTARSTPVHRGRSQQLWLVEITAESGKTIARGQVRLQNIED</sequence>
<evidence type="ECO:0000313" key="5">
    <source>
        <dbReference type="Proteomes" id="UP001500635"/>
    </source>
</evidence>
<dbReference type="CDD" id="cd03443">
    <property type="entry name" value="PaaI_thioesterase"/>
    <property type="match status" value="1"/>
</dbReference>
<dbReference type="PANTHER" id="PTHR43240:SF5">
    <property type="entry name" value="1,4-DIHYDROXY-2-NAPHTHOYL-COA THIOESTERASE 1"/>
    <property type="match status" value="1"/>
</dbReference>
<dbReference type="Gene3D" id="3.10.129.10">
    <property type="entry name" value="Hotdog Thioesterase"/>
    <property type="match status" value="1"/>
</dbReference>
<dbReference type="InterPro" id="IPR006683">
    <property type="entry name" value="Thioestr_dom"/>
</dbReference>
<dbReference type="Pfam" id="PF03061">
    <property type="entry name" value="4HBT"/>
    <property type="match status" value="1"/>
</dbReference>
<evidence type="ECO:0000313" key="4">
    <source>
        <dbReference type="EMBL" id="GAA4408630.1"/>
    </source>
</evidence>
<keyword evidence="2" id="KW-0378">Hydrolase</keyword>
<dbReference type="NCBIfam" id="TIGR00369">
    <property type="entry name" value="unchar_dom_1"/>
    <property type="match status" value="1"/>
</dbReference>
<dbReference type="EMBL" id="BAABFR010000227">
    <property type="protein sequence ID" value="GAA4408630.1"/>
    <property type="molecule type" value="Genomic_DNA"/>
</dbReference>
<dbReference type="PANTHER" id="PTHR43240">
    <property type="entry name" value="1,4-DIHYDROXY-2-NAPHTHOYL-COA THIOESTERASE 1"/>
    <property type="match status" value="1"/>
</dbReference>
<evidence type="ECO:0000256" key="2">
    <source>
        <dbReference type="ARBA" id="ARBA00022801"/>
    </source>
</evidence>